<feature type="domain" description="HAT C-terminal dimerisation" evidence="2">
    <location>
        <begin position="248"/>
        <end position="330"/>
    </location>
</feature>
<evidence type="ECO:0000256" key="1">
    <source>
        <dbReference type="SAM" id="MobiDB-lite"/>
    </source>
</evidence>
<feature type="non-terminal residue" evidence="3">
    <location>
        <position position="1"/>
    </location>
</feature>
<dbReference type="Proteomes" id="UP000681722">
    <property type="component" value="Unassembled WGS sequence"/>
</dbReference>
<dbReference type="PANTHER" id="PTHR46169:SF29">
    <property type="entry name" value="DNA REPLICATION-RELATED ELEMENT FACTOR, ISOFORM A"/>
    <property type="match status" value="1"/>
</dbReference>
<dbReference type="EMBL" id="CAJOBC010036851">
    <property type="protein sequence ID" value="CAF4121499.1"/>
    <property type="molecule type" value="Genomic_DNA"/>
</dbReference>
<dbReference type="InterPro" id="IPR008906">
    <property type="entry name" value="HATC_C_dom"/>
</dbReference>
<dbReference type="AlphaFoldDB" id="A0A815DL36"/>
<dbReference type="GO" id="GO:0046983">
    <property type="term" value="F:protein dimerization activity"/>
    <property type="evidence" value="ECO:0007669"/>
    <property type="project" value="InterPro"/>
</dbReference>
<reference evidence="3" key="1">
    <citation type="submission" date="2021-02" db="EMBL/GenBank/DDBJ databases">
        <authorList>
            <person name="Nowell W R."/>
        </authorList>
    </citation>
    <scope>NUCLEOTIDE SEQUENCE</scope>
</reference>
<dbReference type="EMBL" id="CAJNOQ010012428">
    <property type="protein sequence ID" value="CAF1299765.1"/>
    <property type="molecule type" value="Genomic_DNA"/>
</dbReference>
<sequence>YELHMCTKQKKEFSQNKLSLSTTNIETEITPTKTKKIITTTTIASPEVDEKEFEERDDEEGEETSDDDEDTLDHSSVQKSYKVLEIERQMKQIERLEKVNIVIVGQLIDFLKSWKYVLKEVQKGNSPSLFMVLPCIGYLREDLIHREKSERGAMKLFAKRALSLMNIMFNMNDEYIMAAFLHPNYKQLRHATPAQITDCYETCRLFAPSNVTSQNEEVLEPLDKKQKIFLATLMDRKITKKKDKVKDEVQQYIEMKLTDDQQYLNPLSFWKEKQNQKFFPNLARLAKRYFSIPCSSAAVEREFSAAGQIVNQRRSSLDPSSQQHIIFTFDQK</sequence>
<dbReference type="GO" id="GO:0005634">
    <property type="term" value="C:nucleus"/>
    <property type="evidence" value="ECO:0007669"/>
    <property type="project" value="TreeGrafter"/>
</dbReference>
<dbReference type="Proteomes" id="UP000663829">
    <property type="component" value="Unassembled WGS sequence"/>
</dbReference>
<dbReference type="InterPro" id="IPR012337">
    <property type="entry name" value="RNaseH-like_sf"/>
</dbReference>
<dbReference type="SUPFAM" id="SSF53098">
    <property type="entry name" value="Ribonuclease H-like"/>
    <property type="match status" value="1"/>
</dbReference>
<evidence type="ECO:0000313" key="3">
    <source>
        <dbReference type="EMBL" id="CAF1299765.1"/>
    </source>
</evidence>
<name>A0A815DL36_9BILA</name>
<evidence type="ECO:0000313" key="5">
    <source>
        <dbReference type="Proteomes" id="UP000663829"/>
    </source>
</evidence>
<dbReference type="PANTHER" id="PTHR46169">
    <property type="entry name" value="DNA REPLICATION-RELATED ELEMENT FACTOR, ISOFORM A"/>
    <property type="match status" value="1"/>
</dbReference>
<proteinExistence type="predicted"/>
<protein>
    <recommendedName>
        <fullName evidence="2">HAT C-terminal dimerisation domain-containing protein</fullName>
    </recommendedName>
</protein>
<dbReference type="InterPro" id="IPR052717">
    <property type="entry name" value="Vacuolar_transposase_reg"/>
</dbReference>
<dbReference type="GO" id="GO:0006357">
    <property type="term" value="P:regulation of transcription by RNA polymerase II"/>
    <property type="evidence" value="ECO:0007669"/>
    <property type="project" value="TreeGrafter"/>
</dbReference>
<gene>
    <name evidence="3" type="ORF">GPM918_LOCUS28460</name>
    <name evidence="4" type="ORF">SRO942_LOCUS28962</name>
</gene>
<dbReference type="OrthoDB" id="117690at2759"/>
<organism evidence="3 5">
    <name type="scientific">Didymodactylos carnosus</name>
    <dbReference type="NCBI Taxonomy" id="1234261"/>
    <lineage>
        <taxon>Eukaryota</taxon>
        <taxon>Metazoa</taxon>
        <taxon>Spiralia</taxon>
        <taxon>Gnathifera</taxon>
        <taxon>Rotifera</taxon>
        <taxon>Eurotatoria</taxon>
        <taxon>Bdelloidea</taxon>
        <taxon>Philodinida</taxon>
        <taxon>Philodinidae</taxon>
        <taxon>Didymodactylos</taxon>
    </lineage>
</organism>
<evidence type="ECO:0000259" key="2">
    <source>
        <dbReference type="Pfam" id="PF05699"/>
    </source>
</evidence>
<feature type="compositionally biased region" description="Acidic residues" evidence="1">
    <location>
        <begin position="47"/>
        <end position="71"/>
    </location>
</feature>
<dbReference type="Pfam" id="PF05699">
    <property type="entry name" value="Dimer_Tnp_hAT"/>
    <property type="match status" value="1"/>
</dbReference>
<feature type="region of interest" description="Disordered" evidence="1">
    <location>
        <begin position="39"/>
        <end position="74"/>
    </location>
</feature>
<comment type="caution">
    <text evidence="3">The sequence shown here is derived from an EMBL/GenBank/DDBJ whole genome shotgun (WGS) entry which is preliminary data.</text>
</comment>
<keyword evidence="5" id="KW-1185">Reference proteome</keyword>
<evidence type="ECO:0000313" key="4">
    <source>
        <dbReference type="EMBL" id="CAF4121499.1"/>
    </source>
</evidence>
<accession>A0A815DL36</accession>